<gene>
    <name evidence="3" type="ORF">GPA27_15845</name>
</gene>
<feature type="domain" description="Thiolase N-terminal" evidence="1">
    <location>
        <begin position="5"/>
        <end position="207"/>
    </location>
</feature>
<dbReference type="InterPro" id="IPR055140">
    <property type="entry name" value="Thiolase_C_2"/>
</dbReference>
<feature type="domain" description="Thiolase C-terminal" evidence="2">
    <location>
        <begin position="281"/>
        <end position="399"/>
    </location>
</feature>
<dbReference type="PANTHER" id="PTHR42870:SF1">
    <property type="entry name" value="NON-SPECIFIC LIPID-TRANSFER PROTEIN-LIKE 2"/>
    <property type="match status" value="1"/>
</dbReference>
<dbReference type="EMBL" id="WTVS01000033">
    <property type="protein sequence ID" value="NMF98854.1"/>
    <property type="molecule type" value="Genomic_DNA"/>
</dbReference>
<dbReference type="InterPro" id="IPR020616">
    <property type="entry name" value="Thiolase_N"/>
</dbReference>
<dbReference type="RefSeq" id="WP_169141541.1">
    <property type="nucleotide sequence ID" value="NZ_WTVS01000033.1"/>
</dbReference>
<dbReference type="Pfam" id="PF22691">
    <property type="entry name" value="Thiolase_C_1"/>
    <property type="match status" value="1"/>
</dbReference>
<keyword evidence="4" id="KW-1185">Reference proteome</keyword>
<dbReference type="PIRSF" id="PIRSF000429">
    <property type="entry name" value="Ac-CoA_Ac_transf"/>
    <property type="match status" value="1"/>
</dbReference>
<organism evidence="3 4">
    <name type="scientific">Aromatoleum toluolicum</name>
    <dbReference type="NCBI Taxonomy" id="90060"/>
    <lineage>
        <taxon>Bacteria</taxon>
        <taxon>Pseudomonadati</taxon>
        <taxon>Pseudomonadota</taxon>
        <taxon>Betaproteobacteria</taxon>
        <taxon>Rhodocyclales</taxon>
        <taxon>Rhodocyclaceae</taxon>
        <taxon>Aromatoleum</taxon>
    </lineage>
</organism>
<accession>A0ABX1NHY7</accession>
<evidence type="ECO:0000313" key="4">
    <source>
        <dbReference type="Proteomes" id="UP000634522"/>
    </source>
</evidence>
<dbReference type="InterPro" id="IPR002155">
    <property type="entry name" value="Thiolase"/>
</dbReference>
<dbReference type="CDD" id="cd00829">
    <property type="entry name" value="SCP-x_thiolase"/>
    <property type="match status" value="1"/>
</dbReference>
<dbReference type="SUPFAM" id="SSF53901">
    <property type="entry name" value="Thiolase-like"/>
    <property type="match status" value="2"/>
</dbReference>
<proteinExistence type="predicted"/>
<dbReference type="Pfam" id="PF00108">
    <property type="entry name" value="Thiolase_N"/>
    <property type="match status" value="1"/>
</dbReference>
<dbReference type="PANTHER" id="PTHR42870">
    <property type="entry name" value="ACETYL-COA C-ACETYLTRANSFERASE"/>
    <property type="match status" value="1"/>
</dbReference>
<reference evidence="3 4" key="1">
    <citation type="submission" date="2019-12" db="EMBL/GenBank/DDBJ databases">
        <title>Comparative genomics gives insights into the taxonomy of the Azoarcus-Aromatoleum group and reveals separate origins of nif in the plant-associated Azoarcus and non-plant-associated Aromatoleum sub-groups.</title>
        <authorList>
            <person name="Lafos M."/>
            <person name="Maluk M."/>
            <person name="Batista M."/>
            <person name="Junghare M."/>
            <person name="Carmona M."/>
            <person name="Faoro H."/>
            <person name="Cruz L.M."/>
            <person name="Battistoni F."/>
            <person name="De Souza E."/>
            <person name="Pedrosa F."/>
            <person name="Chen W.-M."/>
            <person name="Poole P.S."/>
            <person name="Dixon R.A."/>
            <person name="James E.K."/>
        </authorList>
    </citation>
    <scope>NUCLEOTIDE SEQUENCE [LARGE SCALE GENOMIC DNA]</scope>
    <source>
        <strain evidence="3 4">T</strain>
    </source>
</reference>
<evidence type="ECO:0000259" key="1">
    <source>
        <dbReference type="Pfam" id="PF00108"/>
    </source>
</evidence>
<evidence type="ECO:0000259" key="2">
    <source>
        <dbReference type="Pfam" id="PF22691"/>
    </source>
</evidence>
<sequence>MNQRVYVAGVGMTPFGKHLGTSVKQLTRVAVEQALADAGCQASDVQMAFFANAAQGHMEGQDMVRGQIALRAMGFEGLPVVNVENACASASTAFQMAVALVSGGAADVVLAVGAEKMFSDDKARTFGVFDGAWDVHDVAAGRDRLLRMGEGIEPPAGSVSPRPYSVFMDIYAAFGRMHMREYGSTQRQFAAVSAKNHRHSVHNPLAQYQQAYSIDEILAAPPITYPLTLPMCSPVSDGAAAAIVCSEAGLARLAGRTSRAIKVLGWALQGGSDRAAEALDLHLVRTAAQKVYEQAGVGPEDISVAEVHDATAIGEIIQSEVLGLCAPGMGGVCAERGETAIGGRIPINPSGGLESKGHPIGATGLGQIFELVTQLRGEAGARQVEGVRLALAENGGGLYGIEEAVACVTLLGR</sequence>
<protein>
    <submittedName>
        <fullName evidence="3">Thiolase family protein</fullName>
    </submittedName>
</protein>
<dbReference type="Gene3D" id="3.40.47.10">
    <property type="match status" value="1"/>
</dbReference>
<evidence type="ECO:0000313" key="3">
    <source>
        <dbReference type="EMBL" id="NMF98854.1"/>
    </source>
</evidence>
<name>A0ABX1NHY7_9RHOO</name>
<dbReference type="InterPro" id="IPR016039">
    <property type="entry name" value="Thiolase-like"/>
</dbReference>
<dbReference type="Proteomes" id="UP000634522">
    <property type="component" value="Unassembled WGS sequence"/>
</dbReference>
<comment type="caution">
    <text evidence="3">The sequence shown here is derived from an EMBL/GenBank/DDBJ whole genome shotgun (WGS) entry which is preliminary data.</text>
</comment>